<comment type="catalytic activity">
    <reaction evidence="4 6">
        <text>L-kynurenine + H2O = anthranilate + L-alanine + H(+)</text>
        <dbReference type="Rhea" id="RHEA:16813"/>
        <dbReference type="ChEBI" id="CHEBI:15377"/>
        <dbReference type="ChEBI" id="CHEBI:15378"/>
        <dbReference type="ChEBI" id="CHEBI:16567"/>
        <dbReference type="ChEBI" id="CHEBI:57959"/>
        <dbReference type="ChEBI" id="CHEBI:57972"/>
        <dbReference type="EC" id="3.7.1.3"/>
    </reaction>
</comment>
<dbReference type="PIRSF" id="PIRSF038800">
    <property type="entry name" value="KYNU"/>
    <property type="match status" value="1"/>
</dbReference>
<evidence type="ECO:0000256" key="5">
    <source>
        <dbReference type="NCBIfam" id="TIGR01814"/>
    </source>
</evidence>
<dbReference type="HAMAP" id="MF_01970">
    <property type="entry name" value="Kynureninase"/>
    <property type="match status" value="1"/>
</dbReference>
<comment type="cofactor">
    <cofactor evidence="4 6">
        <name>pyridoxal 5'-phosphate</name>
        <dbReference type="ChEBI" id="CHEBI:597326"/>
    </cofactor>
</comment>
<dbReference type="InterPro" id="IPR015422">
    <property type="entry name" value="PyrdxlP-dep_Trfase_small"/>
</dbReference>
<dbReference type="InterPro" id="IPR015421">
    <property type="entry name" value="PyrdxlP-dep_Trfase_major"/>
</dbReference>
<keyword evidence="8" id="KW-1185">Reference proteome</keyword>
<dbReference type="EC" id="3.7.1.3" evidence="4 5"/>
<sequence>MNNREDCVAADRQDPLAHFKDRFDLPAGVLYMDGNSLGVLPRTAAGRAAQVISQEWGNGLIRSWNSAGWFDLPARLGDKLGGLLGAKAGELVVTDTTSLNIFKALAAALKIQQDRHPTRRIILSERDNFPTDLYMVQGLIDLLQQGYEMRLADDDLPLEQALDETVAVVLLSHVNYRSGAMHDMAAVTNQAHACGALTLWDLAHSAGAVPVDLSAAGADFAVGCTYKYLNGGPGSPAFIWVAPQHVKDFQQPLSGWWGHQRPFDMATRYEPAQGIRRYMCGSQPMVSLALVECGLDIALEAGTSAVRQKSLALGDLFIRLVEQRCGGHPLELATPCEHSRRGSHVSFLHPEGYAVMQALIARGVIGDYREPQILRFGLTPLYFGYADLWDAVEILKEVLDSKAWDKPEFKQRNAVT</sequence>
<dbReference type="EMBL" id="LSZO01000113">
    <property type="protein sequence ID" value="KXU38568.1"/>
    <property type="molecule type" value="Genomic_DNA"/>
</dbReference>
<dbReference type="Proteomes" id="UP000072660">
    <property type="component" value="Unassembled WGS sequence"/>
</dbReference>
<keyword evidence="1 4" id="KW-0662">Pyridine nucleotide biosynthesis</keyword>
<feature type="binding site" evidence="4">
    <location>
        <begin position="129"/>
        <end position="132"/>
    </location>
    <ligand>
        <name>pyridoxal 5'-phosphate</name>
        <dbReference type="ChEBI" id="CHEBI:597326"/>
    </ligand>
</feature>
<comment type="pathway">
    <text evidence="4 6">Cofactor biosynthesis; NAD(+) biosynthesis; quinolinate from L-kynurenine: step 2/3.</text>
</comment>
<comment type="pathway">
    <text evidence="4 6">Amino-acid degradation; L-kynurenine degradation; L-alanine and anthranilate from L-kynurenine: step 1/1.</text>
</comment>
<comment type="catalytic activity">
    <reaction evidence="6">
        <text>3-hydroxy-L-kynurenine + H2O = 3-hydroxyanthranilate + L-alanine + H(+)</text>
        <dbReference type="Rhea" id="RHEA:25143"/>
        <dbReference type="ChEBI" id="CHEBI:15377"/>
        <dbReference type="ChEBI" id="CHEBI:15378"/>
        <dbReference type="ChEBI" id="CHEBI:36559"/>
        <dbReference type="ChEBI" id="CHEBI:57972"/>
        <dbReference type="ChEBI" id="CHEBI:58125"/>
        <dbReference type="EC" id="3.7.1.3"/>
    </reaction>
</comment>
<dbReference type="InterPro" id="IPR015424">
    <property type="entry name" value="PyrdxlP-dep_Trfase"/>
</dbReference>
<gene>
    <name evidence="4" type="primary">kynU</name>
    <name evidence="7" type="ORF">AXE65_00905</name>
</gene>
<evidence type="ECO:0000256" key="2">
    <source>
        <dbReference type="ARBA" id="ARBA00022801"/>
    </source>
</evidence>
<dbReference type="GO" id="GO:0097053">
    <property type="term" value="P:L-kynurenine catabolic process"/>
    <property type="evidence" value="ECO:0007669"/>
    <property type="project" value="UniProtKB-UniRule"/>
</dbReference>
<dbReference type="GO" id="GO:0019805">
    <property type="term" value="P:quinolinate biosynthetic process"/>
    <property type="evidence" value="ECO:0007669"/>
    <property type="project" value="UniProtKB-UniRule"/>
</dbReference>
<dbReference type="GO" id="GO:0005737">
    <property type="term" value="C:cytoplasm"/>
    <property type="evidence" value="ECO:0007669"/>
    <property type="project" value="UniProtKB-UniRule"/>
</dbReference>
<reference evidence="7 8" key="1">
    <citation type="submission" date="2016-02" db="EMBL/GenBank/DDBJ databases">
        <authorList>
            <person name="Wen L."/>
            <person name="He K."/>
            <person name="Yang H."/>
        </authorList>
    </citation>
    <scope>NUCLEOTIDE SEQUENCE [LARGE SCALE GENOMIC DNA]</scope>
    <source>
        <strain evidence="7 8">CV58</strain>
    </source>
</reference>
<evidence type="ECO:0000313" key="7">
    <source>
        <dbReference type="EMBL" id="KXU38568.1"/>
    </source>
</evidence>
<dbReference type="PANTHER" id="PTHR14084">
    <property type="entry name" value="KYNURENINASE"/>
    <property type="match status" value="1"/>
</dbReference>
<dbReference type="SUPFAM" id="SSF53383">
    <property type="entry name" value="PLP-dependent transferases"/>
    <property type="match status" value="1"/>
</dbReference>
<evidence type="ECO:0000256" key="3">
    <source>
        <dbReference type="ARBA" id="ARBA00022898"/>
    </source>
</evidence>
<feature type="binding site" evidence="4">
    <location>
        <position position="226"/>
    </location>
    <ligand>
        <name>pyridoxal 5'-phosphate</name>
        <dbReference type="ChEBI" id="CHEBI:597326"/>
    </ligand>
</feature>
<name>A0A139SVG0_9GAMM</name>
<dbReference type="GO" id="GO:0030429">
    <property type="term" value="F:kynureninase activity"/>
    <property type="evidence" value="ECO:0007669"/>
    <property type="project" value="UniProtKB-UniRule"/>
</dbReference>
<dbReference type="AlphaFoldDB" id="A0A139SVG0"/>
<keyword evidence="3 4" id="KW-0663">Pyridoxal phosphate</keyword>
<dbReference type="OrthoDB" id="9812626at2"/>
<comment type="similarity">
    <text evidence="4 6">Belongs to the kynureninase family.</text>
</comment>
<organism evidence="7 8">
    <name type="scientific">Ventosimonas gracilis</name>
    <dbReference type="NCBI Taxonomy" id="1680762"/>
    <lineage>
        <taxon>Bacteria</taxon>
        <taxon>Pseudomonadati</taxon>
        <taxon>Pseudomonadota</taxon>
        <taxon>Gammaproteobacteria</taxon>
        <taxon>Pseudomonadales</taxon>
        <taxon>Ventosimonadaceae</taxon>
        <taxon>Ventosimonas</taxon>
    </lineage>
</organism>
<feature type="modified residue" description="N6-(pyridoxal phosphate)lysine" evidence="4">
    <location>
        <position position="227"/>
    </location>
</feature>
<evidence type="ECO:0000313" key="8">
    <source>
        <dbReference type="Proteomes" id="UP000072660"/>
    </source>
</evidence>
<feature type="binding site" evidence="4">
    <location>
        <position position="204"/>
    </location>
    <ligand>
        <name>pyridoxal 5'-phosphate</name>
        <dbReference type="ChEBI" id="CHEBI:597326"/>
    </ligand>
</feature>
<dbReference type="GO" id="GO:0043420">
    <property type="term" value="P:anthranilate metabolic process"/>
    <property type="evidence" value="ECO:0007669"/>
    <property type="project" value="TreeGrafter"/>
</dbReference>
<proteinExistence type="inferred from homology"/>
<evidence type="ECO:0000256" key="4">
    <source>
        <dbReference type="HAMAP-Rule" id="MF_01970"/>
    </source>
</evidence>
<feature type="binding site" evidence="4">
    <location>
        <position position="98"/>
    </location>
    <ligand>
        <name>pyridoxal 5'-phosphate</name>
        <dbReference type="ChEBI" id="CHEBI:597326"/>
    </ligand>
</feature>
<dbReference type="InterPro" id="IPR010111">
    <property type="entry name" value="Kynureninase"/>
</dbReference>
<keyword evidence="2 4" id="KW-0378">Hydrolase</keyword>
<comment type="caution">
    <text evidence="4">Lacks conserved residue(s) required for the propagation of feature annotation.</text>
</comment>
<evidence type="ECO:0000256" key="1">
    <source>
        <dbReference type="ARBA" id="ARBA00022642"/>
    </source>
</evidence>
<dbReference type="UniPathway" id="UPA00334">
    <property type="reaction ID" value="UER00455"/>
</dbReference>
<feature type="binding site" evidence="4">
    <location>
        <position position="97"/>
    </location>
    <ligand>
        <name>pyridoxal 5'-phosphate</name>
        <dbReference type="ChEBI" id="CHEBI:597326"/>
    </ligand>
</feature>
<comment type="function">
    <text evidence="4 6">Catalyzes the cleavage of L-kynurenine (L-Kyn) and L-3-hydroxykynurenine (L-3OHKyn) into anthranilic acid (AA) and 3-hydroxyanthranilic acid (3-OHAA), respectively.</text>
</comment>
<dbReference type="GO" id="GO:0019441">
    <property type="term" value="P:L-tryptophan catabolic process to kynurenine"/>
    <property type="evidence" value="ECO:0007669"/>
    <property type="project" value="TreeGrafter"/>
</dbReference>
<dbReference type="Gene3D" id="3.40.640.10">
    <property type="entry name" value="Type I PLP-dependent aspartate aminotransferase-like (Major domain)"/>
    <property type="match status" value="1"/>
</dbReference>
<feature type="binding site" evidence="4">
    <location>
        <position position="256"/>
    </location>
    <ligand>
        <name>pyridoxal 5'-phosphate</name>
        <dbReference type="ChEBI" id="CHEBI:597326"/>
    </ligand>
</feature>
<comment type="caution">
    <text evidence="7">The sequence shown here is derived from an EMBL/GenBank/DDBJ whole genome shotgun (WGS) entry which is preliminary data.</text>
</comment>
<feature type="binding site" evidence="4">
    <location>
        <position position="201"/>
    </location>
    <ligand>
        <name>pyridoxal 5'-phosphate</name>
        <dbReference type="ChEBI" id="CHEBI:597326"/>
    </ligand>
</feature>
<dbReference type="FunFam" id="3.40.640.10:FF:000107">
    <property type="entry name" value="Kynureninase"/>
    <property type="match status" value="1"/>
</dbReference>
<dbReference type="Gene3D" id="3.90.1150.10">
    <property type="entry name" value="Aspartate Aminotransferase, domain 1"/>
    <property type="match status" value="1"/>
</dbReference>
<dbReference type="RefSeq" id="WP_068389048.1">
    <property type="nucleotide sequence ID" value="NZ_LSZO01000113.1"/>
</dbReference>
<dbReference type="UniPathway" id="UPA00253">
    <property type="reaction ID" value="UER00329"/>
</dbReference>
<dbReference type="PANTHER" id="PTHR14084:SF0">
    <property type="entry name" value="KYNURENINASE"/>
    <property type="match status" value="1"/>
</dbReference>
<accession>A0A139SVG0</accession>
<dbReference type="NCBIfam" id="TIGR01814">
    <property type="entry name" value="kynureninase"/>
    <property type="match status" value="1"/>
</dbReference>
<comment type="subunit">
    <text evidence="4 6">Homodimer.</text>
</comment>
<dbReference type="GO" id="GO:0009435">
    <property type="term" value="P:NAD+ biosynthetic process"/>
    <property type="evidence" value="ECO:0007669"/>
    <property type="project" value="UniProtKB-UniRule"/>
</dbReference>
<dbReference type="Pfam" id="PF22580">
    <property type="entry name" value="KYNU_C"/>
    <property type="match status" value="1"/>
</dbReference>
<evidence type="ECO:0000256" key="6">
    <source>
        <dbReference type="PIRNR" id="PIRNR038800"/>
    </source>
</evidence>
<dbReference type="GO" id="GO:0030170">
    <property type="term" value="F:pyridoxal phosphate binding"/>
    <property type="evidence" value="ECO:0007669"/>
    <property type="project" value="UniProtKB-UniRule"/>
</dbReference>
<protein>
    <recommendedName>
        <fullName evidence="4 5">Kynureninase</fullName>
        <ecNumber evidence="4 5">3.7.1.3</ecNumber>
    </recommendedName>
    <alternativeName>
        <fullName evidence="4">L-kynurenine hydrolase</fullName>
    </alternativeName>
</protein>